<protein>
    <submittedName>
        <fullName evidence="1">Phage minor capsid protein 2</fullName>
    </submittedName>
</protein>
<evidence type="ECO:0000313" key="1">
    <source>
        <dbReference type="EMBL" id="CUN94984.1"/>
    </source>
</evidence>
<sequence length="579" mass="66641">MRMAKKNLDYDIGAAFEAVENELMASMIRNMQRHKVEEVDEDKQWTMWQTEMLKSLEQYKKKNHAKYSQKFKDINAQIEALIRAAKDEGEMDQEIQILKAIQKGFPAKKMKAGATAEFFRVNDRKLEALIEATMQDMQKAETAILRMTNDQYRKIIYNAQVYANTGAGAYEKAVDMATRDFLSAGINCIEYSNGARHTLADYADMAIRTASKRAYLQGEGQKRQEWGVDTVIMNKRGNPCPLCLPWVGKVLIDDVWSGGSKTGKSATTGVKYPLMSTAIAEGLYHPRCRDSHTTYFEGISTPPDGKYTKEELNELAEKNQQAARQQYAERQEMRFGRLADFSLDPENQKKYEAKREAWHDTVEYMSNSFRPHYGDKQTLRVESIAMDVREVRNSSFDMVTDTENQRNKAVRLAEKTFEKIQKDLPETFRLPKIAVVDFEKQGLNANAIGGYHEKTETLYINSRYNTKEKILQFVNRVPGQFANNTEYAPYLHELGHKFYYDSIKRLANAQNISYSEAKKKIDYKVYHYIDSQYDSEYFLMNNISGYADTQEVTEICAECFSVRKENSVALQILKLIGAN</sequence>
<dbReference type="AlphaFoldDB" id="A0A174B2Q8"/>
<evidence type="ECO:0000313" key="2">
    <source>
        <dbReference type="Proteomes" id="UP000095706"/>
    </source>
</evidence>
<gene>
    <name evidence="1" type="ORF">ERS852406_00981</name>
</gene>
<accession>A0A174B2Q8</accession>
<reference evidence="1 2" key="1">
    <citation type="submission" date="2015-09" db="EMBL/GenBank/DDBJ databases">
        <authorList>
            <consortium name="Pathogen Informatics"/>
        </authorList>
    </citation>
    <scope>NUCLEOTIDE SEQUENCE [LARGE SCALE GENOMIC DNA]</scope>
    <source>
        <strain evidence="1 2">2789STDY5608849</strain>
    </source>
</reference>
<organism evidence="1 2">
    <name type="scientific">Fusicatenibacter saccharivorans</name>
    <dbReference type="NCBI Taxonomy" id="1150298"/>
    <lineage>
        <taxon>Bacteria</taxon>
        <taxon>Bacillati</taxon>
        <taxon>Bacillota</taxon>
        <taxon>Clostridia</taxon>
        <taxon>Lachnospirales</taxon>
        <taxon>Lachnospiraceae</taxon>
        <taxon>Fusicatenibacter</taxon>
    </lineage>
</organism>
<name>A0A174B2Q8_9FIRM</name>
<proteinExistence type="predicted"/>
<dbReference type="GO" id="GO:0005198">
    <property type="term" value="F:structural molecule activity"/>
    <property type="evidence" value="ECO:0007669"/>
    <property type="project" value="InterPro"/>
</dbReference>
<dbReference type="EMBL" id="CYYV01000004">
    <property type="protein sequence ID" value="CUN94984.1"/>
    <property type="molecule type" value="Genomic_DNA"/>
</dbReference>
<dbReference type="Pfam" id="PF06152">
    <property type="entry name" value="Phage_min_cap2"/>
    <property type="match status" value="1"/>
</dbReference>
<dbReference type="InterPro" id="IPR009319">
    <property type="entry name" value="Phage_A118_VSP1"/>
</dbReference>
<dbReference type="Proteomes" id="UP000095706">
    <property type="component" value="Unassembled WGS sequence"/>
</dbReference>